<evidence type="ECO:0000313" key="3">
    <source>
        <dbReference type="Proteomes" id="UP001226434"/>
    </source>
</evidence>
<feature type="signal peptide" evidence="1">
    <location>
        <begin position="1"/>
        <end position="19"/>
    </location>
</feature>
<dbReference type="Proteomes" id="UP001226434">
    <property type="component" value="Unassembled WGS sequence"/>
</dbReference>
<accession>A0ABT6RA54</accession>
<organism evidence="2 3">
    <name type="scientific">Pinibacter soli</name>
    <dbReference type="NCBI Taxonomy" id="3044211"/>
    <lineage>
        <taxon>Bacteria</taxon>
        <taxon>Pseudomonadati</taxon>
        <taxon>Bacteroidota</taxon>
        <taxon>Chitinophagia</taxon>
        <taxon>Chitinophagales</taxon>
        <taxon>Chitinophagaceae</taxon>
        <taxon>Pinibacter</taxon>
    </lineage>
</organism>
<evidence type="ECO:0000313" key="2">
    <source>
        <dbReference type="EMBL" id="MDI3319393.1"/>
    </source>
</evidence>
<sequence length="194" mass="22274">MKSFAAILISIIISMSCFSQVQKTPDKYVDGKKEGLWTEYEWLYTWMDSTGQFYVAYNLHFAPLPAYCEGFYSAGVRVGYWKTFQLDLVSAENGKREMRKGSLVSVLEYTDANSCSLYVEYYKNGNMKVLGQFQEIPVNRPDTVVQIPDWIADPNGNILKDTIIHTTSVTRPFGKWYYFRSDGSVKELDMAKLP</sequence>
<keyword evidence="1" id="KW-0732">Signal</keyword>
<feature type="chain" id="PRO_5045997871" description="WG repeat-containing protein" evidence="1">
    <location>
        <begin position="20"/>
        <end position="194"/>
    </location>
</feature>
<dbReference type="PROSITE" id="PS51257">
    <property type="entry name" value="PROKAR_LIPOPROTEIN"/>
    <property type="match status" value="1"/>
</dbReference>
<evidence type="ECO:0008006" key="4">
    <source>
        <dbReference type="Google" id="ProtNLM"/>
    </source>
</evidence>
<gene>
    <name evidence="2" type="ORF">QJ048_06390</name>
</gene>
<proteinExistence type="predicted"/>
<reference evidence="2 3" key="1">
    <citation type="submission" date="2023-05" db="EMBL/GenBank/DDBJ databases">
        <title>Genome sequence of Pinibacter sp. MAH-24.</title>
        <authorList>
            <person name="Huq M.A."/>
        </authorList>
    </citation>
    <scope>NUCLEOTIDE SEQUENCE [LARGE SCALE GENOMIC DNA]</scope>
    <source>
        <strain evidence="2 3">MAH-24</strain>
    </source>
</reference>
<dbReference type="EMBL" id="JASBRG010000003">
    <property type="protein sequence ID" value="MDI3319393.1"/>
    <property type="molecule type" value="Genomic_DNA"/>
</dbReference>
<comment type="caution">
    <text evidence="2">The sequence shown here is derived from an EMBL/GenBank/DDBJ whole genome shotgun (WGS) entry which is preliminary data.</text>
</comment>
<evidence type="ECO:0000256" key="1">
    <source>
        <dbReference type="SAM" id="SignalP"/>
    </source>
</evidence>
<keyword evidence="3" id="KW-1185">Reference proteome</keyword>
<name>A0ABT6RA54_9BACT</name>
<protein>
    <recommendedName>
        <fullName evidence="4">WG repeat-containing protein</fullName>
    </recommendedName>
</protein>
<dbReference type="RefSeq" id="WP_282333506.1">
    <property type="nucleotide sequence ID" value="NZ_JASBRG010000003.1"/>
</dbReference>